<gene>
    <name evidence="9" type="ORF">KMW28_23595</name>
</gene>
<dbReference type="InterPro" id="IPR024607">
    <property type="entry name" value="Sulfatase_CS"/>
</dbReference>
<dbReference type="Proteomes" id="UP000678679">
    <property type="component" value="Chromosome 2"/>
</dbReference>
<feature type="chain" id="PRO_5043937179" evidence="7">
    <location>
        <begin position="21"/>
        <end position="484"/>
    </location>
</feature>
<dbReference type="GO" id="GO:0004423">
    <property type="term" value="F:iduronate-2-sulfatase activity"/>
    <property type="evidence" value="ECO:0007669"/>
    <property type="project" value="InterPro"/>
</dbReference>
<dbReference type="SUPFAM" id="SSF53649">
    <property type="entry name" value="Alkaline phosphatase-like"/>
    <property type="match status" value="1"/>
</dbReference>
<organism evidence="9 10">
    <name type="scientific">Flammeovirga yaeyamensis</name>
    <dbReference type="NCBI Taxonomy" id="367791"/>
    <lineage>
        <taxon>Bacteria</taxon>
        <taxon>Pseudomonadati</taxon>
        <taxon>Bacteroidota</taxon>
        <taxon>Cytophagia</taxon>
        <taxon>Cytophagales</taxon>
        <taxon>Flammeovirgaceae</taxon>
        <taxon>Flammeovirga</taxon>
    </lineage>
</organism>
<evidence type="ECO:0000259" key="8">
    <source>
        <dbReference type="Pfam" id="PF00884"/>
    </source>
</evidence>
<keyword evidence="4 7" id="KW-0732">Signal</keyword>
<evidence type="ECO:0000256" key="4">
    <source>
        <dbReference type="ARBA" id="ARBA00022729"/>
    </source>
</evidence>
<dbReference type="GO" id="GO:0046872">
    <property type="term" value="F:metal ion binding"/>
    <property type="evidence" value="ECO:0007669"/>
    <property type="project" value="UniProtKB-KW"/>
</dbReference>
<evidence type="ECO:0000313" key="9">
    <source>
        <dbReference type="EMBL" id="QWG05406.1"/>
    </source>
</evidence>
<keyword evidence="6" id="KW-0106">Calcium</keyword>
<evidence type="ECO:0000256" key="1">
    <source>
        <dbReference type="ARBA" id="ARBA00001913"/>
    </source>
</evidence>
<comment type="cofactor">
    <cofactor evidence="1">
        <name>Ca(2+)</name>
        <dbReference type="ChEBI" id="CHEBI:29108"/>
    </cofactor>
</comment>
<dbReference type="Pfam" id="PF00884">
    <property type="entry name" value="Sulfatase"/>
    <property type="match status" value="1"/>
</dbReference>
<evidence type="ECO:0000313" key="10">
    <source>
        <dbReference type="Proteomes" id="UP000678679"/>
    </source>
</evidence>
<dbReference type="Gene3D" id="3.40.720.10">
    <property type="entry name" value="Alkaline Phosphatase, subunit A"/>
    <property type="match status" value="1"/>
</dbReference>
<dbReference type="InterPro" id="IPR000917">
    <property type="entry name" value="Sulfatase_N"/>
</dbReference>
<name>A0AAX1NE68_9BACT</name>
<evidence type="ECO:0000256" key="6">
    <source>
        <dbReference type="ARBA" id="ARBA00022837"/>
    </source>
</evidence>
<keyword evidence="10" id="KW-1185">Reference proteome</keyword>
<reference evidence="9 10" key="1">
    <citation type="submission" date="2021-05" db="EMBL/GenBank/DDBJ databases">
        <title>Comparative genomic studies on the polysaccharide-degrading batcterial strains of the Flammeovirga genus.</title>
        <authorList>
            <person name="Zewei F."/>
            <person name="Zheng Z."/>
            <person name="Yu L."/>
            <person name="Ruyue G."/>
            <person name="Yanhong M."/>
            <person name="Yuanyuan C."/>
            <person name="Jingyan G."/>
            <person name="Wenjun H."/>
        </authorList>
    </citation>
    <scope>NUCLEOTIDE SEQUENCE [LARGE SCALE GENOMIC DNA]</scope>
    <source>
        <strain evidence="9 10">NBRC:100898</strain>
    </source>
</reference>
<evidence type="ECO:0000256" key="7">
    <source>
        <dbReference type="SAM" id="SignalP"/>
    </source>
</evidence>
<protein>
    <submittedName>
        <fullName evidence="9">Sulfatase-like hydrolase/transferase</fullName>
    </submittedName>
</protein>
<dbReference type="GO" id="GO:0005737">
    <property type="term" value="C:cytoplasm"/>
    <property type="evidence" value="ECO:0007669"/>
    <property type="project" value="TreeGrafter"/>
</dbReference>
<dbReference type="RefSeq" id="WP_169661937.1">
    <property type="nucleotide sequence ID" value="NZ_CP076133.1"/>
</dbReference>
<feature type="signal peptide" evidence="7">
    <location>
        <begin position="1"/>
        <end position="20"/>
    </location>
</feature>
<sequence length="484" mass="55064">MKRTTTLFLFLFFYASLGWAQEKNNVLIFLVDDLRPDLGCYGNTKVKSPNIDKLANEGITFNHAYAQQGICAPSRMSILTSKRVDKIGVYSIFTPLRSVQKDMMTMPQFFKSNGYKTISIGKVYHHIIDDKQNWSLHIPKELNTYASPENQLLLDSLKIEGVKKGPAFEAADVADEGYKDGRASASAIKILKQIKKDPFMMVVGLSKPHLPFNAPKKYWDLYDPSTFDIPLRKQPTDVSTYATTHWGELRGYYGMPKEGHLDDETTRTLIHGYYASVSYIDAQVGKILNTLEELDLRKNTIVVFMSDHGWKLGEYGDWCKHTNFELDTRVPLIMSRETAYKKSKKGLTSDALVENIDVFPTVAAACGLDLTDVDGKSLLPLLDRPKKKGDAGAYSLYARGDKIMGLTVTDGAWRYTEWRDLKNKKIHSSELYACQQDYSIQNENLVDSNDHEKVLSKMKDLLYVEYPKDQFDFLILKKKSKKKS</sequence>
<proteinExistence type="inferred from homology"/>
<evidence type="ECO:0000256" key="5">
    <source>
        <dbReference type="ARBA" id="ARBA00022801"/>
    </source>
</evidence>
<dbReference type="InterPro" id="IPR017850">
    <property type="entry name" value="Alkaline_phosphatase_core_sf"/>
</dbReference>
<feature type="domain" description="Sulfatase N-terminal" evidence="8">
    <location>
        <begin position="25"/>
        <end position="367"/>
    </location>
</feature>
<dbReference type="PANTHER" id="PTHR45953">
    <property type="entry name" value="IDURONATE 2-SULFATASE"/>
    <property type="match status" value="1"/>
</dbReference>
<dbReference type="PANTHER" id="PTHR45953:SF1">
    <property type="entry name" value="IDURONATE 2-SULFATASE"/>
    <property type="match status" value="1"/>
</dbReference>
<evidence type="ECO:0000256" key="3">
    <source>
        <dbReference type="ARBA" id="ARBA00022723"/>
    </source>
</evidence>
<dbReference type="PROSITE" id="PS00149">
    <property type="entry name" value="SULFATASE_2"/>
    <property type="match status" value="1"/>
</dbReference>
<evidence type="ECO:0000256" key="2">
    <source>
        <dbReference type="ARBA" id="ARBA00008779"/>
    </source>
</evidence>
<accession>A0AAX1NE68</accession>
<dbReference type="EMBL" id="CP076133">
    <property type="protein sequence ID" value="QWG05406.1"/>
    <property type="molecule type" value="Genomic_DNA"/>
</dbReference>
<dbReference type="CDD" id="cd16030">
    <property type="entry name" value="iduronate-2-sulfatase"/>
    <property type="match status" value="1"/>
</dbReference>
<dbReference type="KEGG" id="fya:KMW28_23595"/>
<dbReference type="AlphaFoldDB" id="A0AAX1NE68"/>
<comment type="similarity">
    <text evidence="2">Belongs to the sulfatase family.</text>
</comment>
<keyword evidence="5 9" id="KW-0378">Hydrolase</keyword>
<keyword evidence="3" id="KW-0479">Metal-binding</keyword>
<dbReference type="InterPro" id="IPR035874">
    <property type="entry name" value="IDS"/>
</dbReference>